<dbReference type="NCBIfam" id="NF041377">
    <property type="entry name" value="XopX"/>
    <property type="match status" value="1"/>
</dbReference>
<feature type="compositionally biased region" description="Low complexity" evidence="1">
    <location>
        <begin position="57"/>
        <end position="75"/>
    </location>
</feature>
<feature type="region of interest" description="Disordered" evidence="1">
    <location>
        <begin position="1"/>
        <end position="80"/>
    </location>
</feature>
<sequence>MHTKPVTASTSPPLPEVSAEAAPATPRVETTAPPAEVPISGVLGERAPRRNSNDADSPAAPTTAEQTAAHAESATPQDSGDQAAASSLVYARTLLAAGAQRVTGAASHAAQLARSAFESGKSGIASAAEQVWTMSDLRTMLQVQANDPAFLRILRGIDPEQPADYTLASCRQQMQQLRTLCNDSTDLPQHLRSAILSDIREVEQALDPLENGTPATGRALKALANVVNAWPVLVPSPLLANQAKTFAYTIAGVTKGVLGLSMSALRSTADGLPFPLGGGQLGREANEVHFYVALLNGIFLATALPKKFGSESLKQKAEAIDDSLYFRSGGVVAAAAVLLTPFVWNNVKQLAGQARDGAMRMAANSLERAGRSDWAKPLHDRLDPVRVSEELHNSLNHIWLQLENGRAAFEQSRRDFTAPGSGRELTRTLNSQCTHLLETLHNCTERFSGALGLDRTQEGIASQRTRNSDFASKLALTILAASVTGSTAFLIQPDKIGTADVVADALVVTAVMAQSAWNKQATRQDAMERFKTMNAVSMVMVLALGADKFSKIFTPEGLVESSPNSPYYAGLVMALMSMTMPGPMARGAELAMNWAAGKMLGRCTDANGTTLVTREAETIQELQEHVASVQEHVASLNPEELEQYEELVAANVQNLMANAGAARQPAQTSGVTISEIEEEDATPPAHDTGVEPAAKHSPSPSASQPS</sequence>
<dbReference type="RefSeq" id="WP_275689580.1">
    <property type="nucleotide sequence ID" value="NZ_CP064004.1"/>
</dbReference>
<accession>A0ABW9KZF8</accession>
<name>A0ABW9KZF8_XANCT</name>
<keyword evidence="3" id="KW-1185">Reference proteome</keyword>
<gene>
    <name evidence="2" type="primary">xopX</name>
    <name evidence="2" type="ORF">ACK3FC_18675</name>
</gene>
<dbReference type="Proteomes" id="UP001635788">
    <property type="component" value="Unassembled WGS sequence"/>
</dbReference>
<feature type="region of interest" description="Disordered" evidence="1">
    <location>
        <begin position="660"/>
        <end position="706"/>
    </location>
</feature>
<reference evidence="2 3" key="1">
    <citation type="submission" date="2024-12" db="EMBL/GenBank/DDBJ databases">
        <authorList>
            <person name="Alaofin S."/>
            <person name="Velasco D."/>
            <person name="Li D."/>
            <person name="Baldwin T."/>
            <person name="Liu Z."/>
            <person name="Schachterle J.K."/>
        </authorList>
    </citation>
    <scope>NUCLEOTIDE SEQUENCE [LARGE SCALE GENOMIC DNA]</scope>
    <source>
        <strain evidence="2 3">B1</strain>
    </source>
</reference>
<dbReference type="EMBL" id="JBKAMQ010000002">
    <property type="protein sequence ID" value="MFN6509178.1"/>
    <property type="molecule type" value="Genomic_DNA"/>
</dbReference>
<organism evidence="2 3">
    <name type="scientific">Xanthomonas translucens pv. translucens</name>
    <dbReference type="NCBI Taxonomy" id="134875"/>
    <lineage>
        <taxon>Bacteria</taxon>
        <taxon>Pseudomonadati</taxon>
        <taxon>Pseudomonadota</taxon>
        <taxon>Gammaproteobacteria</taxon>
        <taxon>Lysobacterales</taxon>
        <taxon>Lysobacteraceae</taxon>
        <taxon>Xanthomonas</taxon>
        <taxon>Xanthomonas translucens group</taxon>
    </lineage>
</organism>
<evidence type="ECO:0000256" key="1">
    <source>
        <dbReference type="SAM" id="MobiDB-lite"/>
    </source>
</evidence>
<feature type="compositionally biased region" description="Polar residues" evidence="1">
    <location>
        <begin position="1"/>
        <end position="11"/>
    </location>
</feature>
<proteinExistence type="predicted"/>
<evidence type="ECO:0000313" key="3">
    <source>
        <dbReference type="Proteomes" id="UP001635788"/>
    </source>
</evidence>
<protein>
    <submittedName>
        <fullName evidence="2">XopX family type III secretion system effector</fullName>
    </submittedName>
</protein>
<feature type="compositionally biased region" description="Low complexity" evidence="1">
    <location>
        <begin position="695"/>
        <end position="706"/>
    </location>
</feature>
<evidence type="ECO:0000313" key="2">
    <source>
        <dbReference type="EMBL" id="MFN6509178.1"/>
    </source>
</evidence>
<comment type="caution">
    <text evidence="2">The sequence shown here is derived from an EMBL/GenBank/DDBJ whole genome shotgun (WGS) entry which is preliminary data.</text>
</comment>